<gene>
    <name evidence="1" type="primary">ucp12_1</name>
    <name evidence="1" type="ORF">IWQ57_003558</name>
</gene>
<name>A0ACC1JVQ5_9FUNG</name>
<proteinExistence type="predicted"/>
<dbReference type="EC" id="3.6.4.13" evidence="1"/>
<protein>
    <submittedName>
        <fullName evidence="1">Helicase</fullName>
        <ecNumber evidence="1">3.6.4.13</ecNumber>
    </submittedName>
</protein>
<dbReference type="EMBL" id="JANBUJ010001188">
    <property type="protein sequence ID" value="KAJ2768387.1"/>
    <property type="molecule type" value="Genomic_DNA"/>
</dbReference>
<reference evidence="1" key="1">
    <citation type="submission" date="2022-07" db="EMBL/GenBank/DDBJ databases">
        <title>Phylogenomic reconstructions and comparative analyses of Kickxellomycotina fungi.</title>
        <authorList>
            <person name="Reynolds N.K."/>
            <person name="Stajich J.E."/>
            <person name="Barry K."/>
            <person name="Grigoriev I.V."/>
            <person name="Crous P."/>
            <person name="Smith M.E."/>
        </authorList>
    </citation>
    <scope>NUCLEOTIDE SEQUENCE</scope>
    <source>
        <strain evidence="1">CBS 109366</strain>
    </source>
</reference>
<comment type="caution">
    <text evidence="1">The sequence shown here is derived from an EMBL/GenBank/DDBJ whole genome shotgun (WGS) entry which is preliminary data.</text>
</comment>
<sequence>MAVSEAKSGIRTLRDTMVQLGLAPRSSGADGPDHGDEVLKALLLAGLSPNIARVAVPRQKYQETIAGAISIDRQARELALFAPESTGATGSGGWRGHRSDRRVFVHPQSTMFSEASYKTPFAAYFRLHASPMAGRKLMLRDITVPSMYALLLFGPCLVVDHEYKVVEAGPGLSVRAWPRIGVLVASLRRLLDELLRRRLDDAGLDICAHPIVDTVLQLIRTDGALLQ</sequence>
<keyword evidence="1" id="KW-0378">Hydrolase</keyword>
<keyword evidence="1" id="KW-0547">Nucleotide-binding</keyword>
<keyword evidence="1" id="KW-0067">ATP-binding</keyword>
<organism evidence="1 2">
    <name type="scientific">Coemansia nantahalensis</name>
    <dbReference type="NCBI Taxonomy" id="2789366"/>
    <lineage>
        <taxon>Eukaryota</taxon>
        <taxon>Fungi</taxon>
        <taxon>Fungi incertae sedis</taxon>
        <taxon>Zoopagomycota</taxon>
        <taxon>Kickxellomycotina</taxon>
        <taxon>Kickxellomycetes</taxon>
        <taxon>Kickxellales</taxon>
        <taxon>Kickxellaceae</taxon>
        <taxon>Coemansia</taxon>
    </lineage>
</organism>
<accession>A0ACC1JVQ5</accession>
<evidence type="ECO:0000313" key="2">
    <source>
        <dbReference type="Proteomes" id="UP001140234"/>
    </source>
</evidence>
<evidence type="ECO:0000313" key="1">
    <source>
        <dbReference type="EMBL" id="KAJ2768387.1"/>
    </source>
</evidence>
<keyword evidence="2" id="KW-1185">Reference proteome</keyword>
<keyword evidence="1" id="KW-0347">Helicase</keyword>
<dbReference type="Proteomes" id="UP001140234">
    <property type="component" value="Unassembled WGS sequence"/>
</dbReference>